<keyword evidence="7" id="KW-1185">Reference proteome</keyword>
<proteinExistence type="inferred from homology"/>
<dbReference type="PATRIC" id="fig|1526658.3.peg.4794"/>
<dbReference type="Pfam" id="PF08402">
    <property type="entry name" value="TOBE_2"/>
    <property type="match status" value="1"/>
</dbReference>
<dbReference type="AlphaFoldDB" id="A0A0N1F7Q3"/>
<feature type="domain" description="ABC transporter" evidence="5">
    <location>
        <begin position="4"/>
        <end position="234"/>
    </location>
</feature>
<comment type="similarity">
    <text evidence="1">Belongs to the ABC transporter superfamily.</text>
</comment>
<dbReference type="SUPFAM" id="SSF52540">
    <property type="entry name" value="P-loop containing nucleoside triphosphate hydrolases"/>
    <property type="match status" value="1"/>
</dbReference>
<dbReference type="InterPro" id="IPR008995">
    <property type="entry name" value="Mo/tungstate-bd_C_term_dom"/>
</dbReference>
<dbReference type="OrthoDB" id="9802264at2"/>
<evidence type="ECO:0000256" key="4">
    <source>
        <dbReference type="ARBA" id="ARBA00022840"/>
    </source>
</evidence>
<dbReference type="GO" id="GO:0043190">
    <property type="term" value="C:ATP-binding cassette (ABC) transporter complex"/>
    <property type="evidence" value="ECO:0007669"/>
    <property type="project" value="InterPro"/>
</dbReference>
<dbReference type="FunFam" id="3.40.50.300:FF:000425">
    <property type="entry name" value="Probable ABC transporter, ATP-binding subunit"/>
    <property type="match status" value="1"/>
</dbReference>
<comment type="caution">
    <text evidence="6">The sequence shown here is derived from an EMBL/GenBank/DDBJ whole genome shotgun (WGS) entry which is preliminary data.</text>
</comment>
<dbReference type="EMBL" id="LGSZ01000095">
    <property type="protein sequence ID" value="KPH73650.1"/>
    <property type="molecule type" value="Genomic_DNA"/>
</dbReference>
<organism evidence="6 7">
    <name type="scientific">Bosea vaviloviae</name>
    <dbReference type="NCBI Taxonomy" id="1526658"/>
    <lineage>
        <taxon>Bacteria</taxon>
        <taxon>Pseudomonadati</taxon>
        <taxon>Pseudomonadota</taxon>
        <taxon>Alphaproteobacteria</taxon>
        <taxon>Hyphomicrobiales</taxon>
        <taxon>Boseaceae</taxon>
        <taxon>Bosea</taxon>
    </lineage>
</organism>
<dbReference type="PANTHER" id="PTHR42781">
    <property type="entry name" value="SPERMIDINE/PUTRESCINE IMPORT ATP-BINDING PROTEIN POTA"/>
    <property type="match status" value="1"/>
</dbReference>
<dbReference type="GO" id="GO:0015697">
    <property type="term" value="P:quaternary ammonium group transport"/>
    <property type="evidence" value="ECO:0007669"/>
    <property type="project" value="UniProtKB-ARBA"/>
</dbReference>
<dbReference type="GO" id="GO:0005524">
    <property type="term" value="F:ATP binding"/>
    <property type="evidence" value="ECO:0007669"/>
    <property type="project" value="UniProtKB-KW"/>
</dbReference>
<dbReference type="InterPro" id="IPR013611">
    <property type="entry name" value="Transp-assoc_OB_typ2"/>
</dbReference>
<dbReference type="PANTHER" id="PTHR42781:SF4">
    <property type="entry name" value="SPERMIDINE_PUTRESCINE IMPORT ATP-BINDING PROTEIN POTA"/>
    <property type="match status" value="1"/>
</dbReference>
<evidence type="ECO:0000313" key="7">
    <source>
        <dbReference type="Proteomes" id="UP000037822"/>
    </source>
</evidence>
<dbReference type="InterPro" id="IPR017871">
    <property type="entry name" value="ABC_transporter-like_CS"/>
</dbReference>
<dbReference type="Proteomes" id="UP000037822">
    <property type="component" value="Unassembled WGS sequence"/>
</dbReference>
<reference evidence="6 7" key="1">
    <citation type="submission" date="2015-07" db="EMBL/GenBank/DDBJ databases">
        <title>Whole genome sequencing of Bosea vaviloviae isolated from cave pool.</title>
        <authorList>
            <person name="Tan N.E.H."/>
            <person name="Lee Y.P."/>
            <person name="Gan H.M."/>
            <person name="Barton H."/>
            <person name="Savka M.A."/>
        </authorList>
    </citation>
    <scope>NUCLEOTIDE SEQUENCE [LARGE SCALE GENOMIC DNA]</scope>
    <source>
        <strain evidence="6 7">SD260</strain>
    </source>
</reference>
<dbReference type="Pfam" id="PF00005">
    <property type="entry name" value="ABC_tran"/>
    <property type="match status" value="1"/>
</dbReference>
<dbReference type="GO" id="GO:0016887">
    <property type="term" value="F:ATP hydrolysis activity"/>
    <property type="evidence" value="ECO:0007669"/>
    <property type="project" value="InterPro"/>
</dbReference>
<protein>
    <submittedName>
        <fullName evidence="6">ABC transporter ATP-binding protein</fullName>
    </submittedName>
</protein>
<dbReference type="Gene3D" id="3.40.50.300">
    <property type="entry name" value="P-loop containing nucleotide triphosphate hydrolases"/>
    <property type="match status" value="1"/>
</dbReference>
<keyword evidence="2" id="KW-0813">Transport</keyword>
<dbReference type="GO" id="GO:0022857">
    <property type="term" value="F:transmembrane transporter activity"/>
    <property type="evidence" value="ECO:0007669"/>
    <property type="project" value="InterPro"/>
</dbReference>
<evidence type="ECO:0000256" key="2">
    <source>
        <dbReference type="ARBA" id="ARBA00022448"/>
    </source>
</evidence>
<dbReference type="InterPro" id="IPR003439">
    <property type="entry name" value="ABC_transporter-like_ATP-bd"/>
</dbReference>
<dbReference type="RefSeq" id="WP_054211996.1">
    <property type="nucleotide sequence ID" value="NZ_LGSZ01000095.1"/>
</dbReference>
<gene>
    <name evidence="6" type="ORF">AE618_26270</name>
</gene>
<dbReference type="InterPro" id="IPR050093">
    <property type="entry name" value="ABC_SmlMolc_Importer"/>
</dbReference>
<evidence type="ECO:0000256" key="3">
    <source>
        <dbReference type="ARBA" id="ARBA00022741"/>
    </source>
</evidence>
<keyword evidence="4 6" id="KW-0067">ATP-binding</keyword>
<dbReference type="InterPro" id="IPR003593">
    <property type="entry name" value="AAA+_ATPase"/>
</dbReference>
<dbReference type="InterPro" id="IPR027417">
    <property type="entry name" value="P-loop_NTPase"/>
</dbReference>
<evidence type="ECO:0000256" key="1">
    <source>
        <dbReference type="ARBA" id="ARBA00005417"/>
    </source>
</evidence>
<keyword evidence="3" id="KW-0547">Nucleotide-binding</keyword>
<dbReference type="PROSITE" id="PS00211">
    <property type="entry name" value="ABC_TRANSPORTER_1"/>
    <property type="match status" value="1"/>
</dbReference>
<dbReference type="SMART" id="SM00382">
    <property type="entry name" value="AAA"/>
    <property type="match status" value="1"/>
</dbReference>
<dbReference type="PROSITE" id="PS50893">
    <property type="entry name" value="ABC_TRANSPORTER_2"/>
    <property type="match status" value="1"/>
</dbReference>
<dbReference type="SUPFAM" id="SSF50331">
    <property type="entry name" value="MOP-like"/>
    <property type="match status" value="1"/>
</dbReference>
<sequence length="347" mass="36719">MSHLVLDGLTKRFGGFTAVDAMNLSVERGEFVSLLGPSGCGKTTTLQMIAGFVDVDRGGIRLDGADLVSVAPNKRGLGIVFQSYALFPHMTVAQNIAFGLEMRDVPKADRDRQTLAAMDLVGLKGFADRYPRRMSGGQQQRVALARALVIKPALLLLDEPLSNLDAKLREEMQGELRQIQRSVGTTTILVTHDQHEAMALSDRIVLMNQGRIEQIGAPDQVYDRPASAFVASFLGKTNVLSGSGDGQGSVAIGDLVLQLPGAGKGPLQLAVRPERLSFAAVGEPGLEARITGRVFQGTHWLLSAESAAGALTLMRGNDGAAVPSEGETVRLRFNAADAALLPGGAAP</sequence>
<name>A0A0N1F7Q3_9HYPH</name>
<evidence type="ECO:0000259" key="5">
    <source>
        <dbReference type="PROSITE" id="PS50893"/>
    </source>
</evidence>
<evidence type="ECO:0000313" key="6">
    <source>
        <dbReference type="EMBL" id="KPH73650.1"/>
    </source>
</evidence>
<accession>A0A0N1F7Q3</accession>